<dbReference type="Proteomes" id="UP000229307">
    <property type="component" value="Unassembled WGS sequence"/>
</dbReference>
<dbReference type="PANTHER" id="PTHR36566:SF1">
    <property type="entry name" value="PYRIDINIUM-3,5-BISTHIOCARBOXYLIC ACID MONONUCLEOTIDE NICKEL INSERTION PROTEIN"/>
    <property type="match status" value="1"/>
</dbReference>
<name>A0A2M7S4H0_9BACT</name>
<evidence type="ECO:0008006" key="4">
    <source>
        <dbReference type="Google" id="ProtNLM"/>
    </source>
</evidence>
<proteinExistence type="predicted"/>
<dbReference type="Pfam" id="PF01969">
    <property type="entry name" value="Ni_insertion"/>
    <property type="match status" value="1"/>
</dbReference>
<comment type="caution">
    <text evidence="2">The sequence shown here is derived from an EMBL/GenBank/DDBJ whole genome shotgun (WGS) entry which is preliminary data.</text>
</comment>
<evidence type="ECO:0000313" key="2">
    <source>
        <dbReference type="EMBL" id="PIZ14434.1"/>
    </source>
</evidence>
<sequence>MRIAYIDCYNGVTPRKLLAAVLDSGASEPEAQMKKLGVKFRIKKSRRTGGVPRTVADLECNAPLKPTNIGEITAFIRSSRIRQSVKNKLCKIFYGVAAAESRVHGEPVEDVHLFEVGHPAAILAATGIIAGLEELKIGTIYVSPLALGSGKVRCSHGLLSVPTPATRELTRGIPVVNTSIGGELTTPLGAAIVSFLARGFGGFPEICVENIYCGAAADGRGPLTIYTGK</sequence>
<evidence type="ECO:0000313" key="3">
    <source>
        <dbReference type="Proteomes" id="UP000229307"/>
    </source>
</evidence>
<dbReference type="InterPro" id="IPR002822">
    <property type="entry name" value="Ni_insertion"/>
</dbReference>
<reference evidence="3" key="1">
    <citation type="submission" date="2017-09" db="EMBL/GenBank/DDBJ databases">
        <title>Depth-based differentiation of microbial function through sediment-hosted aquifers and enrichment of novel symbionts in the deep terrestrial subsurface.</title>
        <authorList>
            <person name="Probst A.J."/>
            <person name="Ladd B."/>
            <person name="Jarett J.K."/>
            <person name="Geller-Mcgrath D.E."/>
            <person name="Sieber C.M.K."/>
            <person name="Emerson J.B."/>
            <person name="Anantharaman K."/>
            <person name="Thomas B.C."/>
            <person name="Malmstrom R."/>
            <person name="Stieglmeier M."/>
            <person name="Klingl A."/>
            <person name="Woyke T."/>
            <person name="Ryan C.M."/>
            <person name="Banfield J.F."/>
        </authorList>
    </citation>
    <scope>NUCLEOTIDE SEQUENCE [LARGE SCALE GENOMIC DNA]</scope>
</reference>
<accession>A0A2M7S4H0</accession>
<evidence type="ECO:0000256" key="1">
    <source>
        <dbReference type="ARBA" id="ARBA00022596"/>
    </source>
</evidence>
<dbReference type="AlphaFoldDB" id="A0A2M7S4H0"/>
<dbReference type="PANTHER" id="PTHR36566">
    <property type="entry name" value="NICKEL INSERTION PROTEIN-RELATED"/>
    <property type="match status" value="1"/>
</dbReference>
<protein>
    <recommendedName>
        <fullName evidence="4">TIGR00299 family protein</fullName>
    </recommendedName>
</protein>
<dbReference type="EMBL" id="PFMR01000353">
    <property type="protein sequence ID" value="PIZ14434.1"/>
    <property type="molecule type" value="Genomic_DNA"/>
</dbReference>
<keyword evidence="1" id="KW-0533">Nickel</keyword>
<organism evidence="2 3">
    <name type="scientific">Candidatus Desantisbacteria bacterium CG_4_10_14_0_8_um_filter_48_22</name>
    <dbReference type="NCBI Taxonomy" id="1974543"/>
    <lineage>
        <taxon>Bacteria</taxon>
        <taxon>Candidatus Desantisiibacteriota</taxon>
    </lineage>
</organism>
<gene>
    <name evidence="2" type="ORF">COY52_12650</name>
</gene>